<protein>
    <submittedName>
        <fullName evidence="6">4-hydroxythreonine-4-phosphate dehydrogenase</fullName>
    </submittedName>
</protein>
<dbReference type="AlphaFoldDB" id="A0A920C6L7"/>
<sequence>MTQLREIIAIPMGDPAGIGPEITAKSLANKEIYDMCKPVVVGDANVFKKAIEIVEKDLQINIIASPEEGKYEYGTVDLIDLNNIDMNELQYGVVQAQCGKAAFAYIETSVNLAKEGKVKALATTPINKESLKAGEIPYIGHTEMLESLTNTQDPLTMFQVRGMRIFFLTRHLSLKDAIAQMTKERVRDYLTRCDKALQRLGVESRKIAVAGLNPHSGEGGLFGMEEVDEIRPGIEAAIEDGIDAVGPVPADSVFHQALHGKYDAVLSLYHDQGHIAAKMTDFHRTISITNGLPFLRTSVDHGTAFDIAGKNIASSVSMEECIKLAAQYAPRFTAETME</sequence>
<evidence type="ECO:0000256" key="1">
    <source>
        <dbReference type="ARBA" id="ARBA00001968"/>
    </source>
</evidence>
<dbReference type="PANTHER" id="PTHR30004">
    <property type="entry name" value="4-HYDROXYTHREONINE-4-PHOSPHATE DEHYDROGENASE"/>
    <property type="match status" value="1"/>
</dbReference>
<proteinExistence type="inferred from homology"/>
<comment type="cofactor">
    <cofactor evidence="1">
        <name>a divalent metal cation</name>
        <dbReference type="ChEBI" id="CHEBI:60240"/>
    </cofactor>
</comment>
<dbReference type="GO" id="GO:0051287">
    <property type="term" value="F:NAD binding"/>
    <property type="evidence" value="ECO:0007669"/>
    <property type="project" value="InterPro"/>
</dbReference>
<accession>A0A920C6L7</accession>
<dbReference type="RefSeq" id="WP_212920241.1">
    <property type="nucleotide sequence ID" value="NZ_BORP01000002.1"/>
</dbReference>
<reference evidence="6" key="1">
    <citation type="submission" date="2021-03" db="EMBL/GenBank/DDBJ databases">
        <title>Antimicrobial resistance genes in bacteria isolated from Japanese honey, and their potential for conferring macrolide and lincosamide resistance in the American foulbrood pathogen Paenibacillus larvae.</title>
        <authorList>
            <person name="Okamoto M."/>
            <person name="Kumagai M."/>
            <person name="Kanamori H."/>
            <person name="Takamatsu D."/>
        </authorList>
    </citation>
    <scope>NUCLEOTIDE SEQUENCE</scope>
    <source>
        <strain evidence="6">J43TS3</strain>
    </source>
</reference>
<dbReference type="InterPro" id="IPR005255">
    <property type="entry name" value="PdxA_fam"/>
</dbReference>
<keyword evidence="3" id="KW-0479">Metal-binding</keyword>
<dbReference type="PANTHER" id="PTHR30004:SF6">
    <property type="entry name" value="D-THREONATE 4-PHOSPHATE DEHYDROGENASE"/>
    <property type="match status" value="1"/>
</dbReference>
<evidence type="ECO:0000313" key="6">
    <source>
        <dbReference type="EMBL" id="GIO26728.1"/>
    </source>
</evidence>
<organism evidence="6 7">
    <name type="scientific">Ornithinibacillus bavariensis</name>
    <dbReference type="NCBI Taxonomy" id="545502"/>
    <lineage>
        <taxon>Bacteria</taxon>
        <taxon>Bacillati</taxon>
        <taxon>Bacillota</taxon>
        <taxon>Bacilli</taxon>
        <taxon>Bacillales</taxon>
        <taxon>Bacillaceae</taxon>
        <taxon>Ornithinibacillus</taxon>
    </lineage>
</organism>
<evidence type="ECO:0000313" key="7">
    <source>
        <dbReference type="Proteomes" id="UP000676917"/>
    </source>
</evidence>
<dbReference type="NCBIfam" id="NF002992">
    <property type="entry name" value="PRK03743.1"/>
    <property type="match status" value="1"/>
</dbReference>
<comment type="similarity">
    <text evidence="2">Belongs to the PdxA family. PdxA2 subfamily.</text>
</comment>
<keyword evidence="7" id="KW-1185">Reference proteome</keyword>
<dbReference type="SUPFAM" id="SSF53659">
    <property type="entry name" value="Isocitrate/Isopropylmalate dehydrogenase-like"/>
    <property type="match status" value="1"/>
</dbReference>
<evidence type="ECO:0000256" key="4">
    <source>
        <dbReference type="ARBA" id="ARBA00023002"/>
    </source>
</evidence>
<dbReference type="Proteomes" id="UP000676917">
    <property type="component" value="Unassembled WGS sequence"/>
</dbReference>
<dbReference type="EMBL" id="BORP01000002">
    <property type="protein sequence ID" value="GIO26728.1"/>
    <property type="molecule type" value="Genomic_DNA"/>
</dbReference>
<evidence type="ECO:0000256" key="2">
    <source>
        <dbReference type="ARBA" id="ARBA00009464"/>
    </source>
</evidence>
<dbReference type="GO" id="GO:0046872">
    <property type="term" value="F:metal ion binding"/>
    <property type="evidence" value="ECO:0007669"/>
    <property type="project" value="UniProtKB-KW"/>
</dbReference>
<keyword evidence="5" id="KW-0520">NAD</keyword>
<dbReference type="Pfam" id="PF04166">
    <property type="entry name" value="PdxA"/>
    <property type="match status" value="1"/>
</dbReference>
<dbReference type="NCBIfam" id="TIGR00557">
    <property type="entry name" value="pdxA"/>
    <property type="match status" value="1"/>
</dbReference>
<comment type="caution">
    <text evidence="6">The sequence shown here is derived from an EMBL/GenBank/DDBJ whole genome shotgun (WGS) entry which is preliminary data.</text>
</comment>
<name>A0A920C6L7_9BACI</name>
<evidence type="ECO:0000256" key="3">
    <source>
        <dbReference type="ARBA" id="ARBA00022723"/>
    </source>
</evidence>
<dbReference type="GO" id="GO:0016491">
    <property type="term" value="F:oxidoreductase activity"/>
    <property type="evidence" value="ECO:0007669"/>
    <property type="project" value="UniProtKB-KW"/>
</dbReference>
<dbReference type="Gene3D" id="3.40.718.10">
    <property type="entry name" value="Isopropylmalate Dehydrogenase"/>
    <property type="match status" value="1"/>
</dbReference>
<evidence type="ECO:0000256" key="5">
    <source>
        <dbReference type="ARBA" id="ARBA00023027"/>
    </source>
</evidence>
<gene>
    <name evidence="6" type="primary">pdxA</name>
    <name evidence="6" type="ORF">J43TS3_13390</name>
</gene>
<keyword evidence="4" id="KW-0560">Oxidoreductase</keyword>